<dbReference type="EMBL" id="BSRX01000014">
    <property type="protein sequence ID" value="GLW54782.1"/>
    <property type="molecule type" value="Genomic_DNA"/>
</dbReference>
<evidence type="ECO:0000313" key="2">
    <source>
        <dbReference type="Proteomes" id="UP001165143"/>
    </source>
</evidence>
<comment type="caution">
    <text evidence="1">The sequence shown here is derived from an EMBL/GenBank/DDBJ whole genome shotgun (WGS) entry which is preliminary data.</text>
</comment>
<dbReference type="PANTHER" id="PTHR30632:SF11">
    <property type="entry name" value="BLR4797 PROTEIN"/>
    <property type="match status" value="1"/>
</dbReference>
<evidence type="ECO:0000313" key="1">
    <source>
        <dbReference type="EMBL" id="GLW54782.1"/>
    </source>
</evidence>
<evidence type="ECO:0008006" key="3">
    <source>
        <dbReference type="Google" id="ProtNLM"/>
    </source>
</evidence>
<dbReference type="AlphaFoldDB" id="A0A9W6PH61"/>
<dbReference type="PANTHER" id="PTHR30632">
    <property type="entry name" value="MOLYBDATE-BINDING PERIPLASMIC PROTEIN"/>
    <property type="match status" value="1"/>
</dbReference>
<proteinExistence type="predicted"/>
<dbReference type="Gene3D" id="3.40.190.10">
    <property type="entry name" value="Periplasmic binding protein-like II"/>
    <property type="match status" value="2"/>
</dbReference>
<name>A0A9W6PH61_9ACTN</name>
<dbReference type="GO" id="GO:0015689">
    <property type="term" value="P:molybdate ion transport"/>
    <property type="evidence" value="ECO:0007669"/>
    <property type="project" value="TreeGrafter"/>
</dbReference>
<dbReference type="GO" id="GO:0030973">
    <property type="term" value="F:molybdate ion binding"/>
    <property type="evidence" value="ECO:0007669"/>
    <property type="project" value="TreeGrafter"/>
</dbReference>
<dbReference type="RefSeq" id="WP_234337395.1">
    <property type="nucleotide sequence ID" value="NZ_BSRX01000014.1"/>
</dbReference>
<dbReference type="Pfam" id="PF13531">
    <property type="entry name" value="SBP_bac_11"/>
    <property type="match status" value="1"/>
</dbReference>
<reference evidence="1" key="1">
    <citation type="submission" date="2023-02" db="EMBL/GenBank/DDBJ databases">
        <title>Kitasatospora phosalacinea NBRC 14362.</title>
        <authorList>
            <person name="Ichikawa N."/>
            <person name="Sato H."/>
            <person name="Tonouchi N."/>
        </authorList>
    </citation>
    <scope>NUCLEOTIDE SEQUENCE</scope>
    <source>
        <strain evidence="1">NBRC 14362</strain>
    </source>
</reference>
<organism evidence="1 2">
    <name type="scientific">Kitasatospora phosalacinea</name>
    <dbReference type="NCBI Taxonomy" id="2065"/>
    <lineage>
        <taxon>Bacteria</taxon>
        <taxon>Bacillati</taxon>
        <taxon>Actinomycetota</taxon>
        <taxon>Actinomycetes</taxon>
        <taxon>Kitasatosporales</taxon>
        <taxon>Streptomycetaceae</taxon>
        <taxon>Kitasatospora</taxon>
    </lineage>
</organism>
<accession>A0A9W6PH61</accession>
<gene>
    <name evidence="1" type="ORF">Kpho01_27930</name>
</gene>
<sequence length="225" mass="22463">MHLLALTSMAVRPVLADLAPLLPPAVRFEAAGGVETARRIRDGASADLAVLAADALAALHAEGLAGAPRPLWDSATVAAVPADAPPAALDTVADLRALLTTARTVAHSTGPSGTALLALVDRLGLAGRVRLLQAPPGTPAGTLLADGRADLAFQQHSELAGLPGVRVLGPLPGDTAITSTFAAAVLTASPRPGPARALLDLLGLLASDAAAPAALARGMRPHVPR</sequence>
<protein>
    <recommendedName>
        <fullName evidence="3">ABC transporter substrate-binding protein</fullName>
    </recommendedName>
</protein>
<dbReference type="Proteomes" id="UP001165143">
    <property type="component" value="Unassembled WGS sequence"/>
</dbReference>
<dbReference type="SUPFAM" id="SSF53850">
    <property type="entry name" value="Periplasmic binding protein-like II"/>
    <property type="match status" value="1"/>
</dbReference>
<dbReference type="InterPro" id="IPR050682">
    <property type="entry name" value="ModA/WtpA"/>
</dbReference>